<dbReference type="Gene3D" id="6.20.340.10">
    <property type="match status" value="1"/>
</dbReference>
<name>A0A8J6A8K2_GALPY</name>
<sequence length="74" mass="8184">AIPQYTSSRTGLSSAQVHLLLYQEGLESTKIRMRQACGDSLCVNSVLKGIKKAFLMEQQKITVKLLRAQAESES</sequence>
<comment type="caution">
    <text evidence="1">The sequence shown here is derived from an EMBL/GenBank/DDBJ whole genome shotgun (WGS) entry which is preliminary data.</text>
</comment>
<organism evidence="1 2">
    <name type="scientific">Galemys pyrenaicus</name>
    <name type="common">Iberian desman</name>
    <name type="synonym">Pyrenean desman</name>
    <dbReference type="NCBI Taxonomy" id="202257"/>
    <lineage>
        <taxon>Eukaryota</taxon>
        <taxon>Metazoa</taxon>
        <taxon>Chordata</taxon>
        <taxon>Craniata</taxon>
        <taxon>Vertebrata</taxon>
        <taxon>Euteleostomi</taxon>
        <taxon>Mammalia</taxon>
        <taxon>Eutheria</taxon>
        <taxon>Laurasiatheria</taxon>
        <taxon>Eulipotyphla</taxon>
        <taxon>Talpidae</taxon>
        <taxon>Galemys</taxon>
    </lineage>
</organism>
<feature type="non-terminal residue" evidence="1">
    <location>
        <position position="1"/>
    </location>
</feature>
<dbReference type="InterPro" id="IPR038562">
    <property type="entry name" value="Ribosomal_eL34_C_sf"/>
</dbReference>
<accession>A0A8J6A8K2</accession>
<dbReference type="Proteomes" id="UP000700334">
    <property type="component" value="Unassembled WGS sequence"/>
</dbReference>
<dbReference type="AlphaFoldDB" id="A0A8J6A8K2"/>
<reference evidence="1" key="1">
    <citation type="journal article" date="2021" name="Evol. Appl.">
        <title>The genome of the Pyrenean desman and the effects of bottlenecks and inbreeding on the genomic landscape of an endangered species.</title>
        <authorList>
            <person name="Escoda L."/>
            <person name="Castresana J."/>
        </authorList>
    </citation>
    <scope>NUCLEOTIDE SEQUENCE</scope>
    <source>
        <strain evidence="1">IBE-C5619</strain>
    </source>
</reference>
<gene>
    <name evidence="1" type="ORF">J0S82_007215</name>
</gene>
<dbReference type="OrthoDB" id="277449at2759"/>
<proteinExistence type="predicted"/>
<dbReference type="EMBL" id="JAGFMF010011694">
    <property type="protein sequence ID" value="KAG8515923.1"/>
    <property type="molecule type" value="Genomic_DNA"/>
</dbReference>
<evidence type="ECO:0000313" key="1">
    <source>
        <dbReference type="EMBL" id="KAG8515923.1"/>
    </source>
</evidence>
<keyword evidence="2" id="KW-1185">Reference proteome</keyword>
<protein>
    <submittedName>
        <fullName evidence="1">Uncharacterized protein</fullName>
    </submittedName>
</protein>
<evidence type="ECO:0000313" key="2">
    <source>
        <dbReference type="Proteomes" id="UP000700334"/>
    </source>
</evidence>